<feature type="compositionally biased region" description="Basic and acidic residues" evidence="1">
    <location>
        <begin position="135"/>
        <end position="158"/>
    </location>
</feature>
<dbReference type="GO" id="GO:0003677">
    <property type="term" value="F:DNA binding"/>
    <property type="evidence" value="ECO:0007669"/>
    <property type="project" value="InterPro"/>
</dbReference>
<accession>A0A6G9CS38</accession>
<gene>
    <name evidence="3" type="ORF">G9444_2418</name>
    <name evidence="4" type="ORF">G9444_2485</name>
</gene>
<name>A0A6G9CS38_RHOER</name>
<protein>
    <submittedName>
        <fullName evidence="3">Transcriptional regulator</fullName>
    </submittedName>
</protein>
<sequence>MAQPISLETTTIYAANMSKWSDFLRSNLNRKGWDQARLADEAGYHKSNVTGWLSGKTGSPSIDTVKKTAVAFGVPIAEALIAAEYIAESDLNVERLAPDPDLLTDEQILDQLQKRMGVRPTGLTPQNQPTEVDDAQDRYELARMEGETEHNYRLRTEPQPEDESQGEAPDGGA</sequence>
<feature type="region of interest" description="Disordered" evidence="1">
    <location>
        <begin position="117"/>
        <end position="173"/>
    </location>
</feature>
<dbReference type="InterPro" id="IPR001387">
    <property type="entry name" value="Cro/C1-type_HTH"/>
</dbReference>
<organism evidence="3 5">
    <name type="scientific">Rhodococcus erythropolis</name>
    <name type="common">Arthrobacter picolinophilus</name>
    <dbReference type="NCBI Taxonomy" id="1833"/>
    <lineage>
        <taxon>Bacteria</taxon>
        <taxon>Bacillati</taxon>
        <taxon>Actinomycetota</taxon>
        <taxon>Actinomycetes</taxon>
        <taxon>Mycobacteriales</taxon>
        <taxon>Nocardiaceae</taxon>
        <taxon>Rhodococcus</taxon>
        <taxon>Rhodococcus erythropolis group</taxon>
    </lineage>
</organism>
<dbReference type="Gene3D" id="1.10.260.40">
    <property type="entry name" value="lambda repressor-like DNA-binding domains"/>
    <property type="match status" value="1"/>
</dbReference>
<dbReference type="EMBL" id="CP050124">
    <property type="protein sequence ID" value="QIP39662.1"/>
    <property type="molecule type" value="Genomic_DNA"/>
</dbReference>
<dbReference type="SMART" id="SM00530">
    <property type="entry name" value="HTH_XRE"/>
    <property type="match status" value="1"/>
</dbReference>
<evidence type="ECO:0000313" key="3">
    <source>
        <dbReference type="EMBL" id="QIP39662.1"/>
    </source>
</evidence>
<evidence type="ECO:0000313" key="5">
    <source>
        <dbReference type="Proteomes" id="UP000502345"/>
    </source>
</evidence>
<dbReference type="SUPFAM" id="SSF47413">
    <property type="entry name" value="lambda repressor-like DNA-binding domains"/>
    <property type="match status" value="1"/>
</dbReference>
<evidence type="ECO:0000313" key="4">
    <source>
        <dbReference type="EMBL" id="QIP39729.1"/>
    </source>
</evidence>
<dbReference type="CDD" id="cd00093">
    <property type="entry name" value="HTH_XRE"/>
    <property type="match status" value="1"/>
</dbReference>
<dbReference type="EMBL" id="CP050124">
    <property type="protein sequence ID" value="QIP39729.1"/>
    <property type="molecule type" value="Genomic_DNA"/>
</dbReference>
<dbReference type="PROSITE" id="PS50943">
    <property type="entry name" value="HTH_CROC1"/>
    <property type="match status" value="1"/>
</dbReference>
<dbReference type="InterPro" id="IPR010982">
    <property type="entry name" value="Lambda_DNA-bd_dom_sf"/>
</dbReference>
<dbReference type="Proteomes" id="UP000502345">
    <property type="component" value="Chromosome"/>
</dbReference>
<dbReference type="AlphaFoldDB" id="A0A6G9CS38"/>
<evidence type="ECO:0000259" key="2">
    <source>
        <dbReference type="PROSITE" id="PS50943"/>
    </source>
</evidence>
<dbReference type="Pfam" id="PF01381">
    <property type="entry name" value="HTH_3"/>
    <property type="match status" value="1"/>
</dbReference>
<reference evidence="3 5" key="1">
    <citation type="submission" date="2020-03" db="EMBL/GenBank/DDBJ databases">
        <title>Screen low temperature-resistant strains for efficient degradation of petroleum hydrocarbons under the low temperature.</title>
        <authorList>
            <person name="Wang Y."/>
            <person name="Chen J."/>
        </authorList>
    </citation>
    <scope>NUCLEOTIDE SEQUENCE [LARGE SCALE GENOMIC DNA]</scope>
    <source>
        <strain evidence="3 5">KB1</strain>
    </source>
</reference>
<feature type="domain" description="HTH cro/C1-type" evidence="2">
    <location>
        <begin position="24"/>
        <end position="79"/>
    </location>
</feature>
<proteinExistence type="predicted"/>
<evidence type="ECO:0000256" key="1">
    <source>
        <dbReference type="SAM" id="MobiDB-lite"/>
    </source>
</evidence>